<dbReference type="Gene3D" id="1.10.840.10">
    <property type="entry name" value="Ras guanine-nucleotide exchange factors catalytic domain"/>
    <property type="match status" value="1"/>
</dbReference>
<dbReference type="InterPro" id="IPR056685">
    <property type="entry name" value="DUF7783"/>
</dbReference>
<dbReference type="PROSITE" id="PS50212">
    <property type="entry name" value="RASGEF_NTER"/>
    <property type="match status" value="1"/>
</dbReference>
<dbReference type="CDD" id="cd06224">
    <property type="entry name" value="REM"/>
    <property type="match status" value="1"/>
</dbReference>
<evidence type="ECO:0000256" key="3">
    <source>
        <dbReference type="PROSITE-ProRule" id="PRU00168"/>
    </source>
</evidence>
<protein>
    <submittedName>
        <fullName evidence="9">BQ5605_C015g07853 protein</fullName>
    </submittedName>
</protein>
<keyword evidence="10" id="KW-1185">Reference proteome</keyword>
<feature type="compositionally biased region" description="Basic and acidic residues" evidence="5">
    <location>
        <begin position="661"/>
        <end position="670"/>
    </location>
</feature>
<dbReference type="GO" id="GO:0005886">
    <property type="term" value="C:plasma membrane"/>
    <property type="evidence" value="ECO:0007669"/>
    <property type="project" value="TreeGrafter"/>
</dbReference>
<dbReference type="InterPro" id="IPR036964">
    <property type="entry name" value="RASGEF_cat_dom_sf"/>
</dbReference>
<accession>A0A2X0LTG1</accession>
<evidence type="ECO:0000259" key="7">
    <source>
        <dbReference type="PROSITE" id="PS50009"/>
    </source>
</evidence>
<dbReference type="InterPro" id="IPR008937">
    <property type="entry name" value="Ras-like_GEF"/>
</dbReference>
<evidence type="ECO:0000259" key="6">
    <source>
        <dbReference type="PROSITE" id="PS50002"/>
    </source>
</evidence>
<dbReference type="SMART" id="SM00326">
    <property type="entry name" value="SH3"/>
    <property type="match status" value="1"/>
</dbReference>
<organism evidence="9 10">
    <name type="scientific">Microbotryum silenes-dioicae</name>
    <dbReference type="NCBI Taxonomy" id="796604"/>
    <lineage>
        <taxon>Eukaryota</taxon>
        <taxon>Fungi</taxon>
        <taxon>Dikarya</taxon>
        <taxon>Basidiomycota</taxon>
        <taxon>Pucciniomycotina</taxon>
        <taxon>Microbotryomycetes</taxon>
        <taxon>Microbotryales</taxon>
        <taxon>Microbotryaceae</taxon>
        <taxon>Microbotryum</taxon>
    </lineage>
</organism>
<dbReference type="PROSITE" id="PS50009">
    <property type="entry name" value="RASGEF_CAT"/>
    <property type="match status" value="1"/>
</dbReference>
<dbReference type="Pfam" id="PF25006">
    <property type="entry name" value="DUF7783"/>
    <property type="match status" value="1"/>
</dbReference>
<dbReference type="Gene3D" id="1.20.870.10">
    <property type="entry name" value="Son of sevenless (SoS) protein Chain: S domain 1"/>
    <property type="match status" value="1"/>
</dbReference>
<feature type="compositionally biased region" description="Low complexity" evidence="5">
    <location>
        <begin position="643"/>
        <end position="660"/>
    </location>
</feature>
<feature type="domain" description="Ras-GEF" evidence="7">
    <location>
        <begin position="1069"/>
        <end position="1339"/>
    </location>
</feature>
<dbReference type="EMBL" id="FQNC01000015">
    <property type="protein sequence ID" value="SGY17667.1"/>
    <property type="molecule type" value="Genomic_DNA"/>
</dbReference>
<dbReference type="Pfam" id="PF00617">
    <property type="entry name" value="RasGEF"/>
    <property type="match status" value="1"/>
</dbReference>
<dbReference type="SMART" id="SM00229">
    <property type="entry name" value="RasGEFN"/>
    <property type="match status" value="1"/>
</dbReference>
<name>A0A2X0LTG1_9BASI</name>
<dbReference type="FunFam" id="2.30.30.40:FF:000072">
    <property type="entry name" value="Unconventional Myosin IB"/>
    <property type="match status" value="1"/>
</dbReference>
<evidence type="ECO:0000313" key="9">
    <source>
        <dbReference type="EMBL" id="SGY17667.1"/>
    </source>
</evidence>
<reference evidence="9 10" key="1">
    <citation type="submission" date="2016-11" db="EMBL/GenBank/DDBJ databases">
        <authorList>
            <person name="Jaros S."/>
            <person name="Januszkiewicz K."/>
            <person name="Wedrychowicz H."/>
        </authorList>
    </citation>
    <scope>NUCLEOTIDE SEQUENCE [LARGE SCALE GENOMIC DNA]</scope>
</reference>
<dbReference type="InterPro" id="IPR000651">
    <property type="entry name" value="Ras-like_Gua-exchang_fac_N"/>
</dbReference>
<dbReference type="Proteomes" id="UP000249464">
    <property type="component" value="Unassembled WGS sequence"/>
</dbReference>
<sequence length="1364" mass="147643">MSAMEQATARAGSPSTVASSSHAEYCRALHDFSPQHPSTCLAFSKGEVIRIFGKDQSGWWDGELRGTRGWFPSNYVQVQIAPNTISSTAVASPATVDRRVSLSILAQPSPAIAVRAVTSCGYGLELGATPTAHVAKCAKQCAYLCCLLQSTPKLPPKEEQSVAYGSRSHSSVAFGHRNSGSREGLGSREDLGPRDSATTAFPERGSTLDTVATTEQIAGFTTCTSPKLEQRATAFERESQTLVAEVQNAVTLVQAAVNAQRVPHYQPTTACVISSVRTVLASSDCLTRESPFLKCSSALATCRKKILASLASLVNQARRASSPSTTIEQSSLDAQVMLDVARQVAKQVDNFLDEARVQGLPLIPTERLVDDRRGSPHMITPPLSASNLLEAHPMRVAKSAPLSTLRIARSNGDLKAHRAVQPPTPLQLSPIKDFPSTGQSFLNIETSPKDLDVQSPSSTVQVVHNGNELASILSKIHDILLSTIAALIGHVHAHSRSAPAASFARLIDITREIIEHIRSILLIVEAVTQHPTLLTVKSDESSASSNGLKAEVDNLAACRDRLYVATTALVTAARVASSVPAKATSAKILAISREDEERKDLLQAATAVLRAGGDTVSAVRLCVGYAGEPNFTLLIGNPPPTSPTALSSPTTLTPPTGPDDGATRRPEFVGRRGPHTLSMLGRKATSLSCLTGQYDSQTVTGTLERFSVEEEDETVAYGRDGEHVEAHVSGLTVGGIAQGRARKESASSGDETVTSKDLVGRRGPQQAGETYLAAAGMGAGSPPMVRGDSSRTSQSCASSRSGVSTVSTNDSSPRSSTSTAHTEPSSTLAKAGASIESFAPMSLGLGGSSRISVHSSSGKSSSDQSTTLWFLERNYEAREISFNADGRVTGGTLRCLVERMTLHDTTIDPLFSNTFFLTFRMFTSPPQLVQALFARFDIAAPQGLDETQLKLWNSKKLIPVRLRVYNFLKTWVESYWKVDQDLIVLEPLRLFCQTRLAKAMSNPSARLMELLNKRERGTDVVRSSTPGGVGPLPQQALAGAPSPIVNKSLLNSIKFMAVNAQTFSIVDVDPLELTRQITILESRVYSCIGVEELLSGDFAKPDGFIRQMSTMSTKLTGWITETIVNESESKKRTTLLKYFVKVADQPLIAKLSFPQRCFQIKNYNTLFAVLCALNSSTVARLRRTWDALAPKYRVLLDQLRKATDHARNYAEYRATVRQAVPPCLPFVGLFLYVNSGQRFLHHFAYEYSFFDAPRTDITMCSEGNPPFRPSPVDPSLRLINFDRFQKMSRIVGDLQRFQVPYNFFMVPELQTLLTRALNDLTHGGDAASLYRQSLLVEPRNVQSSASSAISGNNLSKGSDSFNWK</sequence>
<dbReference type="SUPFAM" id="SSF50044">
    <property type="entry name" value="SH3-domain"/>
    <property type="match status" value="1"/>
</dbReference>
<dbReference type="CDD" id="cd11883">
    <property type="entry name" value="SH3_Sdc25"/>
    <property type="match status" value="1"/>
</dbReference>
<dbReference type="SUPFAM" id="SSF48366">
    <property type="entry name" value="Ras GEF"/>
    <property type="match status" value="1"/>
</dbReference>
<dbReference type="Pfam" id="PF07653">
    <property type="entry name" value="SH3_2"/>
    <property type="match status" value="1"/>
</dbReference>
<dbReference type="STRING" id="796604.A0A2X0LTG1"/>
<dbReference type="PANTHER" id="PTHR23113:SF354">
    <property type="entry name" value="BUD SITE SELECTION PROTEIN 5"/>
    <property type="match status" value="1"/>
</dbReference>
<dbReference type="InterPro" id="IPR001452">
    <property type="entry name" value="SH3_domain"/>
</dbReference>
<dbReference type="Gene3D" id="2.30.30.40">
    <property type="entry name" value="SH3 Domains"/>
    <property type="match status" value="1"/>
</dbReference>
<feature type="domain" description="SH3" evidence="6">
    <location>
        <begin position="21"/>
        <end position="81"/>
    </location>
</feature>
<dbReference type="InterPro" id="IPR023578">
    <property type="entry name" value="Ras_GEF_dom_sf"/>
</dbReference>
<keyword evidence="1 4" id="KW-0728">SH3 domain</keyword>
<dbReference type="InterPro" id="IPR001895">
    <property type="entry name" value="RASGEF_cat_dom"/>
</dbReference>
<dbReference type="Pfam" id="PF00618">
    <property type="entry name" value="RasGEF_N"/>
    <property type="match status" value="1"/>
</dbReference>
<dbReference type="PANTHER" id="PTHR23113">
    <property type="entry name" value="GUANINE NUCLEOTIDE EXCHANGE FACTOR"/>
    <property type="match status" value="1"/>
</dbReference>
<evidence type="ECO:0000256" key="1">
    <source>
        <dbReference type="ARBA" id="ARBA00022443"/>
    </source>
</evidence>
<dbReference type="InterPro" id="IPR036028">
    <property type="entry name" value="SH3-like_dom_sf"/>
</dbReference>
<dbReference type="SMART" id="SM00147">
    <property type="entry name" value="RasGEF"/>
    <property type="match status" value="1"/>
</dbReference>
<evidence type="ECO:0000259" key="8">
    <source>
        <dbReference type="PROSITE" id="PS50212"/>
    </source>
</evidence>
<dbReference type="PROSITE" id="PS50002">
    <property type="entry name" value="SH3"/>
    <property type="match status" value="1"/>
</dbReference>
<dbReference type="GO" id="GO:0007265">
    <property type="term" value="P:Ras protein signal transduction"/>
    <property type="evidence" value="ECO:0007669"/>
    <property type="project" value="TreeGrafter"/>
</dbReference>
<evidence type="ECO:0000313" key="10">
    <source>
        <dbReference type="Proteomes" id="UP000249464"/>
    </source>
</evidence>
<feature type="compositionally biased region" description="Low complexity" evidence="5">
    <location>
        <begin position="790"/>
        <end position="822"/>
    </location>
</feature>
<feature type="region of interest" description="Disordered" evidence="5">
    <location>
        <begin position="638"/>
        <end position="675"/>
    </location>
</feature>
<evidence type="ECO:0000256" key="5">
    <source>
        <dbReference type="SAM" id="MobiDB-lite"/>
    </source>
</evidence>
<evidence type="ECO:0000256" key="4">
    <source>
        <dbReference type="PROSITE-ProRule" id="PRU00192"/>
    </source>
</evidence>
<dbReference type="GO" id="GO:0005085">
    <property type="term" value="F:guanyl-nucleotide exchange factor activity"/>
    <property type="evidence" value="ECO:0007669"/>
    <property type="project" value="UniProtKB-KW"/>
</dbReference>
<evidence type="ECO:0000256" key="2">
    <source>
        <dbReference type="ARBA" id="ARBA00022658"/>
    </source>
</evidence>
<gene>
    <name evidence="9" type="primary">BQ5605_C015g07853</name>
    <name evidence="9" type="ORF">BQ5605_C015G07853</name>
</gene>
<proteinExistence type="predicted"/>
<feature type="domain" description="N-terminal Ras-GEF" evidence="8">
    <location>
        <begin position="884"/>
        <end position="1015"/>
    </location>
</feature>
<keyword evidence="2 3" id="KW-0344">Guanine-nucleotide releasing factor</keyword>
<feature type="region of interest" description="Disordered" evidence="5">
    <location>
        <begin position="157"/>
        <end position="202"/>
    </location>
</feature>
<feature type="region of interest" description="Disordered" evidence="5">
    <location>
        <begin position="738"/>
        <end position="829"/>
    </location>
</feature>